<evidence type="ECO:0000256" key="4">
    <source>
        <dbReference type="ARBA" id="ARBA00023125"/>
    </source>
</evidence>
<dbReference type="GO" id="GO:0016987">
    <property type="term" value="F:sigma factor activity"/>
    <property type="evidence" value="ECO:0007669"/>
    <property type="project" value="UniProtKB-KW"/>
</dbReference>
<dbReference type="InterPro" id="IPR036388">
    <property type="entry name" value="WH-like_DNA-bd_sf"/>
</dbReference>
<feature type="domain" description="RNA polymerase sigma-70 region 2" evidence="6">
    <location>
        <begin position="41"/>
        <end position="109"/>
    </location>
</feature>
<keyword evidence="4" id="KW-0238">DNA-binding</keyword>
<protein>
    <submittedName>
        <fullName evidence="8">Sigma-70 family RNA polymerase sigma factor</fullName>
    </submittedName>
</protein>
<dbReference type="OrthoDB" id="9784272at2"/>
<dbReference type="GO" id="GO:0003677">
    <property type="term" value="F:DNA binding"/>
    <property type="evidence" value="ECO:0007669"/>
    <property type="project" value="UniProtKB-KW"/>
</dbReference>
<dbReference type="InterPro" id="IPR014284">
    <property type="entry name" value="RNA_pol_sigma-70_dom"/>
</dbReference>
<dbReference type="EMBL" id="VHLG01000001">
    <property type="protein sequence ID" value="TPW33649.1"/>
    <property type="molecule type" value="Genomic_DNA"/>
</dbReference>
<evidence type="ECO:0000259" key="6">
    <source>
        <dbReference type="Pfam" id="PF04542"/>
    </source>
</evidence>
<dbReference type="NCBIfam" id="TIGR02937">
    <property type="entry name" value="sigma70-ECF"/>
    <property type="match status" value="1"/>
</dbReference>
<sequence length="198" mass="22288">MPRQKAEARDPNHVQDSAAEDFGRVLVHVAATRDVASFEVLFRFYGPRIRSYMMRRATDASLAEELMQETMMTVWRKADQFDPARGTAAGWIFTIARNVRVDHIRKANRPAFDPTDPAFIPDEPLSPDAGFEADESAERLRNALGDLPDDQAELLRMSFFEEIPHSGIAERLGLPLGTVKSRIRSAFTKLRQSLGEVS</sequence>
<dbReference type="InterPro" id="IPR007627">
    <property type="entry name" value="RNA_pol_sigma70_r2"/>
</dbReference>
<dbReference type="SUPFAM" id="SSF88659">
    <property type="entry name" value="Sigma3 and sigma4 domains of RNA polymerase sigma factors"/>
    <property type="match status" value="1"/>
</dbReference>
<evidence type="ECO:0000313" key="8">
    <source>
        <dbReference type="EMBL" id="TPW33649.1"/>
    </source>
</evidence>
<dbReference type="InterPro" id="IPR013325">
    <property type="entry name" value="RNA_pol_sigma_r2"/>
</dbReference>
<dbReference type="CDD" id="cd06171">
    <property type="entry name" value="Sigma70_r4"/>
    <property type="match status" value="1"/>
</dbReference>
<dbReference type="AlphaFoldDB" id="A0A506UK00"/>
<keyword evidence="3" id="KW-0731">Sigma factor</keyword>
<dbReference type="GO" id="GO:0006352">
    <property type="term" value="P:DNA-templated transcription initiation"/>
    <property type="evidence" value="ECO:0007669"/>
    <property type="project" value="InterPro"/>
</dbReference>
<keyword evidence="9" id="KW-1185">Reference proteome</keyword>
<dbReference type="PANTHER" id="PTHR43133">
    <property type="entry name" value="RNA POLYMERASE ECF-TYPE SIGMA FACTO"/>
    <property type="match status" value="1"/>
</dbReference>
<dbReference type="InterPro" id="IPR039425">
    <property type="entry name" value="RNA_pol_sigma-70-like"/>
</dbReference>
<evidence type="ECO:0000259" key="7">
    <source>
        <dbReference type="Pfam" id="PF04545"/>
    </source>
</evidence>
<evidence type="ECO:0000256" key="5">
    <source>
        <dbReference type="ARBA" id="ARBA00023163"/>
    </source>
</evidence>
<dbReference type="Pfam" id="PF04545">
    <property type="entry name" value="Sigma70_r4"/>
    <property type="match status" value="1"/>
</dbReference>
<gene>
    <name evidence="8" type="ORF">FJU08_01490</name>
</gene>
<organism evidence="8 9">
    <name type="scientific">Martelella alba</name>
    <dbReference type="NCBI Taxonomy" id="2590451"/>
    <lineage>
        <taxon>Bacteria</taxon>
        <taxon>Pseudomonadati</taxon>
        <taxon>Pseudomonadota</taxon>
        <taxon>Alphaproteobacteria</taxon>
        <taxon>Hyphomicrobiales</taxon>
        <taxon>Aurantimonadaceae</taxon>
        <taxon>Martelella</taxon>
    </lineage>
</organism>
<evidence type="ECO:0000313" key="9">
    <source>
        <dbReference type="Proteomes" id="UP000318801"/>
    </source>
</evidence>
<dbReference type="InterPro" id="IPR013324">
    <property type="entry name" value="RNA_pol_sigma_r3/r4-like"/>
</dbReference>
<dbReference type="Gene3D" id="1.10.10.10">
    <property type="entry name" value="Winged helix-like DNA-binding domain superfamily/Winged helix DNA-binding domain"/>
    <property type="match status" value="1"/>
</dbReference>
<dbReference type="InterPro" id="IPR007630">
    <property type="entry name" value="RNA_pol_sigma70_r4"/>
</dbReference>
<keyword evidence="5" id="KW-0804">Transcription</keyword>
<feature type="domain" description="RNA polymerase sigma-70 region 4" evidence="7">
    <location>
        <begin position="143"/>
        <end position="192"/>
    </location>
</feature>
<dbReference type="PANTHER" id="PTHR43133:SF62">
    <property type="entry name" value="RNA POLYMERASE SIGMA FACTOR SIGZ"/>
    <property type="match status" value="1"/>
</dbReference>
<evidence type="ECO:0000256" key="1">
    <source>
        <dbReference type="ARBA" id="ARBA00010641"/>
    </source>
</evidence>
<comment type="similarity">
    <text evidence="1">Belongs to the sigma-70 factor family. ECF subfamily.</text>
</comment>
<accession>A0A506UK00</accession>
<evidence type="ECO:0000256" key="3">
    <source>
        <dbReference type="ARBA" id="ARBA00023082"/>
    </source>
</evidence>
<name>A0A506UK00_9HYPH</name>
<dbReference type="Proteomes" id="UP000318801">
    <property type="component" value="Unassembled WGS sequence"/>
</dbReference>
<proteinExistence type="inferred from homology"/>
<dbReference type="SUPFAM" id="SSF88946">
    <property type="entry name" value="Sigma2 domain of RNA polymerase sigma factors"/>
    <property type="match status" value="1"/>
</dbReference>
<reference evidence="8 9" key="1">
    <citation type="submission" date="2019-06" db="EMBL/GenBank/DDBJ databases">
        <authorList>
            <person name="Li M."/>
        </authorList>
    </citation>
    <scope>NUCLEOTIDE SEQUENCE [LARGE SCALE GENOMIC DNA]</scope>
    <source>
        <strain evidence="8 9">BGMRC2036</strain>
    </source>
</reference>
<comment type="caution">
    <text evidence="8">The sequence shown here is derived from an EMBL/GenBank/DDBJ whole genome shotgun (WGS) entry which is preliminary data.</text>
</comment>
<evidence type="ECO:0000256" key="2">
    <source>
        <dbReference type="ARBA" id="ARBA00023015"/>
    </source>
</evidence>
<keyword evidence="2" id="KW-0805">Transcription regulation</keyword>
<dbReference type="Pfam" id="PF04542">
    <property type="entry name" value="Sigma70_r2"/>
    <property type="match status" value="1"/>
</dbReference>
<dbReference type="Gene3D" id="1.10.1740.10">
    <property type="match status" value="1"/>
</dbReference>